<evidence type="ECO:0000256" key="18">
    <source>
        <dbReference type="PIRSR" id="PIRSR600823-4"/>
    </source>
</evidence>
<keyword evidence="14 20" id="KW-0376">Hydrogen peroxide</keyword>
<feature type="binding site" evidence="17">
    <location>
        <position position="256"/>
    </location>
    <ligand>
        <name>Ca(2+)</name>
        <dbReference type="ChEBI" id="CHEBI:29108"/>
        <label>2</label>
    </ligand>
</feature>
<dbReference type="PROSITE" id="PS50873">
    <property type="entry name" value="PEROXIDASE_4"/>
    <property type="match status" value="1"/>
</dbReference>
<dbReference type="FunFam" id="1.10.520.10:FF:000010">
    <property type="entry name" value="Peroxidase"/>
    <property type="match status" value="1"/>
</dbReference>
<feature type="binding site" evidence="17">
    <location>
        <position position="248"/>
    </location>
    <ligand>
        <name>Ca(2+)</name>
        <dbReference type="ChEBI" id="CHEBI:29108"/>
        <label>2</label>
    </ligand>
</feature>
<feature type="binding site" evidence="16">
    <location>
        <position position="168"/>
    </location>
    <ligand>
        <name>substrate</name>
    </ligand>
</feature>
<keyword evidence="4 20" id="KW-0575">Peroxidase</keyword>
<evidence type="ECO:0000256" key="13">
    <source>
        <dbReference type="ARBA" id="ARBA00023180"/>
    </source>
</evidence>
<reference evidence="22" key="2">
    <citation type="journal article" date="2010" name="BMC Plant Biol.">
        <title>Comparative genomic analysis of 1047 completely sequenced cDNAs from an Arabidopsis-related model halophyte, Thellungiella halophila.</title>
        <authorList>
            <person name="Taji T."/>
            <person name="Komatsu K."/>
            <person name="Katori T."/>
            <person name="Kawasaki Y."/>
            <person name="Sakata Y."/>
            <person name="Tanaka S."/>
            <person name="Kobayashi M."/>
            <person name="Toyoda A."/>
            <person name="Seki M."/>
            <person name="Shinozaki K."/>
        </authorList>
    </citation>
    <scope>NUCLEOTIDE SEQUENCE</scope>
</reference>
<feature type="chain" id="PRO_5005128044" description="Peroxidase" evidence="20">
    <location>
        <begin position="30"/>
        <end position="328"/>
    </location>
</feature>
<evidence type="ECO:0000256" key="5">
    <source>
        <dbReference type="ARBA" id="ARBA00022617"/>
    </source>
</evidence>
<dbReference type="Gene3D" id="1.10.520.10">
    <property type="match status" value="1"/>
</dbReference>
<comment type="catalytic activity">
    <reaction evidence="1 20">
        <text>2 a phenolic donor + H2O2 = 2 a phenolic radical donor + 2 H2O</text>
        <dbReference type="Rhea" id="RHEA:56136"/>
        <dbReference type="ChEBI" id="CHEBI:15377"/>
        <dbReference type="ChEBI" id="CHEBI:16240"/>
        <dbReference type="ChEBI" id="CHEBI:139520"/>
        <dbReference type="ChEBI" id="CHEBI:139521"/>
        <dbReference type="EC" id="1.11.1.7"/>
    </reaction>
</comment>
<dbReference type="FunFam" id="1.10.420.10:FF:000007">
    <property type="entry name" value="Peroxidase"/>
    <property type="match status" value="1"/>
</dbReference>
<dbReference type="EMBL" id="AK353472">
    <property type="protein sequence ID" value="BAJ34558.1"/>
    <property type="molecule type" value="mRNA"/>
</dbReference>
<keyword evidence="13" id="KW-0325">Glycoprotein</keyword>
<keyword evidence="12 19" id="KW-1015">Disulfide bond</keyword>
<feature type="disulfide bond" evidence="19">
    <location>
        <begin position="40"/>
        <end position="119"/>
    </location>
</feature>
<proteinExistence type="evidence at transcript level"/>
<feature type="binding site" evidence="17">
    <location>
        <position position="93"/>
    </location>
    <ligand>
        <name>Ca(2+)</name>
        <dbReference type="ChEBI" id="CHEBI:29108"/>
        <label>1</label>
    </ligand>
</feature>
<dbReference type="InterPro" id="IPR010255">
    <property type="entry name" value="Haem_peroxidase_sf"/>
</dbReference>
<evidence type="ECO:0000256" key="8">
    <source>
        <dbReference type="ARBA" id="ARBA00022837"/>
    </source>
</evidence>
<evidence type="ECO:0000256" key="4">
    <source>
        <dbReference type="ARBA" id="ARBA00022559"/>
    </source>
</evidence>
<dbReference type="GO" id="GO:0048511">
    <property type="term" value="P:rhythmic process"/>
    <property type="evidence" value="ECO:0007669"/>
    <property type="project" value="UniProtKB-KW"/>
</dbReference>
<dbReference type="GO" id="GO:0046872">
    <property type="term" value="F:metal ion binding"/>
    <property type="evidence" value="ECO:0007669"/>
    <property type="project" value="UniProtKB-UniRule"/>
</dbReference>
<feature type="binding site" evidence="17">
    <location>
        <position position="75"/>
    </location>
    <ligand>
        <name>Ca(2+)</name>
        <dbReference type="ChEBI" id="CHEBI:29108"/>
        <label>1</label>
    </ligand>
</feature>
<evidence type="ECO:0000256" key="12">
    <source>
        <dbReference type="ARBA" id="ARBA00023157"/>
    </source>
</evidence>
<keyword evidence="20" id="KW-0964">Secreted</keyword>
<sequence length="328" mass="36749">MAIAKKPFCLLAFFCLLLQLFSTFHTGNGELEMNYYRESCPKAEEIIRQQVETLYYKHGNTAVSWLRNLFHDCVVKSCDASLLLETARGVESEQKSTRSFGMRNFKYVKTIKDALEKACPNTVSCADIVALSARDGIVMLKGPKIEMIKTGRRDSRGSYLGDVETLIPNHNDSLSSVLSTFNSIGIDVEATVALLGAHSVGRVHCVNLVHRLYPTIDPTLDPSYALYLKNRCPTPNPDPNAVLYSRNDRETPMVVDNMYYKNIMAHKGLLVIDDELASDPRTAPFVAKMASDNSYFHEQFSRGVTLLSETNPLTGDQGEIRKDCRYVN</sequence>
<reference evidence="22" key="1">
    <citation type="journal article" date="2008" name="BMC Plant Biol.">
        <title>Large-scale collection and annotation of full-length enriched cDNAs from a model halophyte, Thellungiella halophila.</title>
        <authorList>
            <person name="Taji T."/>
            <person name="Sakurai T."/>
            <person name="Mochida K."/>
            <person name="Ishiwata A."/>
            <person name="Kurotani A."/>
            <person name="Totoki Y."/>
            <person name="Toyoda A."/>
            <person name="Sakaki Y."/>
            <person name="Seki M."/>
            <person name="Ono H."/>
            <person name="Sakata Y."/>
            <person name="Tanaka S."/>
            <person name="Shinozaki K."/>
        </authorList>
    </citation>
    <scope>NUCLEOTIDE SEQUENCE</scope>
</reference>
<evidence type="ECO:0000256" key="16">
    <source>
        <dbReference type="PIRSR" id="PIRSR600823-2"/>
    </source>
</evidence>
<accession>E4MY75</accession>
<keyword evidence="9 20" id="KW-0560">Oxidoreductase</keyword>
<feature type="binding site" description="axial binding residue" evidence="17">
    <location>
        <position position="198"/>
    </location>
    <ligand>
        <name>heme b</name>
        <dbReference type="ChEBI" id="CHEBI:60344"/>
    </ligand>
    <ligandPart>
        <name>Fe</name>
        <dbReference type="ChEBI" id="CHEBI:18248"/>
    </ligandPart>
</feature>
<dbReference type="GO" id="GO:0042744">
    <property type="term" value="P:hydrogen peroxide catabolic process"/>
    <property type="evidence" value="ECO:0007669"/>
    <property type="project" value="UniProtKB-KW"/>
</dbReference>
<dbReference type="PRINTS" id="PR00461">
    <property type="entry name" value="PLPEROXIDASE"/>
</dbReference>
<feature type="active site" description="Proton acceptor" evidence="15">
    <location>
        <position position="71"/>
    </location>
</feature>
<dbReference type="Pfam" id="PF00141">
    <property type="entry name" value="peroxidase"/>
    <property type="match status" value="1"/>
</dbReference>
<comment type="similarity">
    <text evidence="20">Belongs to the peroxidase family. Classical plant (class III) peroxidase subfamily.</text>
</comment>
<evidence type="ECO:0000256" key="20">
    <source>
        <dbReference type="RuleBase" id="RU362060"/>
    </source>
</evidence>
<comment type="function">
    <text evidence="2">Removal of H(2)O(2), oxidation of toxic reductants, biosynthesis and degradation of lignin, suberization, auxin catabolism, response to environmental stresses such as wounding, pathogen attack and oxidative stress. These functions might be dependent on each isozyme/isoform in each plant tissue.</text>
</comment>
<feature type="domain" description="Plant heme peroxidase family profile" evidence="21">
    <location>
        <begin position="30"/>
        <end position="328"/>
    </location>
</feature>
<keyword evidence="5 20" id="KW-0349">Heme</keyword>
<evidence type="ECO:0000256" key="2">
    <source>
        <dbReference type="ARBA" id="ARBA00002322"/>
    </source>
</evidence>
<feature type="signal peptide" evidence="20">
    <location>
        <begin position="1"/>
        <end position="29"/>
    </location>
</feature>
<dbReference type="InterPro" id="IPR033905">
    <property type="entry name" value="Secretory_peroxidase"/>
</dbReference>
<evidence type="ECO:0000313" key="22">
    <source>
        <dbReference type="EMBL" id="BAJ34558.1"/>
    </source>
</evidence>
<keyword evidence="8 17" id="KW-0106">Calcium</keyword>
<evidence type="ECO:0000259" key="21">
    <source>
        <dbReference type="PROSITE" id="PS50873"/>
    </source>
</evidence>
<evidence type="ECO:0000256" key="6">
    <source>
        <dbReference type="ARBA" id="ARBA00022723"/>
    </source>
</evidence>
<keyword evidence="11" id="KW-0090">Biological rhythms</keyword>
<evidence type="ECO:0000256" key="11">
    <source>
        <dbReference type="ARBA" id="ARBA00023108"/>
    </source>
</evidence>
<comment type="subcellular location">
    <subcellularLocation>
        <location evidence="20">Secreted</location>
    </subcellularLocation>
</comment>
<dbReference type="GO" id="GO:0005576">
    <property type="term" value="C:extracellular region"/>
    <property type="evidence" value="ECO:0007669"/>
    <property type="project" value="UniProtKB-SubCell"/>
</dbReference>
<evidence type="ECO:0000256" key="10">
    <source>
        <dbReference type="ARBA" id="ARBA00023004"/>
    </source>
</evidence>
<evidence type="ECO:0000256" key="1">
    <source>
        <dbReference type="ARBA" id="ARBA00000189"/>
    </source>
</evidence>
<keyword evidence="6 17" id="KW-0479">Metal-binding</keyword>
<evidence type="ECO:0000256" key="9">
    <source>
        <dbReference type="ARBA" id="ARBA00023002"/>
    </source>
</evidence>
<feature type="binding site" evidence="17">
    <location>
        <position position="72"/>
    </location>
    <ligand>
        <name>Ca(2+)</name>
        <dbReference type="ChEBI" id="CHEBI:29108"/>
        <label>1</label>
    </ligand>
</feature>
<organism evidence="22">
    <name type="scientific">Eutrema halophilum</name>
    <name type="common">Salt cress</name>
    <name type="synonym">Sisymbrium halophilum</name>
    <dbReference type="NCBI Taxonomy" id="98038"/>
    <lineage>
        <taxon>Eukaryota</taxon>
        <taxon>Viridiplantae</taxon>
        <taxon>Streptophyta</taxon>
        <taxon>Embryophyta</taxon>
        <taxon>Tracheophyta</taxon>
        <taxon>Spermatophyta</taxon>
        <taxon>Magnoliopsida</taxon>
        <taxon>eudicotyledons</taxon>
        <taxon>Gunneridae</taxon>
        <taxon>Pentapetalae</taxon>
        <taxon>rosids</taxon>
        <taxon>malvids</taxon>
        <taxon>Brassicales</taxon>
        <taxon>Brassicaceae</taxon>
        <taxon>Eutremeae</taxon>
        <taxon>Eutrema</taxon>
    </lineage>
</organism>
<feature type="binding site" evidence="17">
    <location>
        <position position="251"/>
    </location>
    <ligand>
        <name>Ca(2+)</name>
        <dbReference type="ChEBI" id="CHEBI:29108"/>
        <label>2</label>
    </ligand>
</feature>
<keyword evidence="10 17" id="KW-0408">Iron</keyword>
<feature type="disulfide bond" evidence="19">
    <location>
        <begin position="205"/>
        <end position="232"/>
    </location>
</feature>
<dbReference type="InterPro" id="IPR000823">
    <property type="entry name" value="Peroxidase_pln"/>
</dbReference>
<feature type="site" description="Transition state stabilizer" evidence="18">
    <location>
        <position position="67"/>
    </location>
</feature>
<dbReference type="InterPro" id="IPR002016">
    <property type="entry name" value="Haem_peroxidase"/>
</dbReference>
<evidence type="ECO:0000256" key="15">
    <source>
        <dbReference type="PIRSR" id="PIRSR600823-1"/>
    </source>
</evidence>
<dbReference type="PANTHER" id="PTHR31517:SF80">
    <property type="entry name" value="PEROXIDASE"/>
    <property type="match status" value="1"/>
</dbReference>
<comment type="cofactor">
    <cofactor evidence="17 20">
        <name>Ca(2+)</name>
        <dbReference type="ChEBI" id="CHEBI:29108"/>
    </cofactor>
    <text evidence="17 20">Binds 2 calcium ions per subunit.</text>
</comment>
<feature type="binding site" evidence="17">
    <location>
        <position position="79"/>
    </location>
    <ligand>
        <name>Ca(2+)</name>
        <dbReference type="ChEBI" id="CHEBI:29108"/>
        <label>1</label>
    </ligand>
</feature>
<comment type="cofactor">
    <cofactor evidence="17 20">
        <name>heme b</name>
        <dbReference type="ChEBI" id="CHEBI:60344"/>
    </cofactor>
    <text evidence="17 20">Binds 1 heme b (iron(II)-protoporphyrin IX) group per subunit.</text>
</comment>
<dbReference type="PRINTS" id="PR00458">
    <property type="entry name" value="PEROXIDASE"/>
</dbReference>
<dbReference type="CDD" id="cd00693">
    <property type="entry name" value="secretory_peroxidase"/>
    <property type="match status" value="1"/>
</dbReference>
<evidence type="ECO:0000256" key="3">
    <source>
        <dbReference type="ARBA" id="ARBA00012313"/>
    </source>
</evidence>
<feature type="disulfide bond" evidence="19">
    <location>
        <begin position="125"/>
        <end position="324"/>
    </location>
</feature>
<evidence type="ECO:0000256" key="19">
    <source>
        <dbReference type="PIRSR" id="PIRSR600823-5"/>
    </source>
</evidence>
<name>E4MY75_EUTHA</name>
<evidence type="ECO:0000256" key="17">
    <source>
        <dbReference type="PIRSR" id="PIRSR600823-3"/>
    </source>
</evidence>
<evidence type="ECO:0000256" key="14">
    <source>
        <dbReference type="ARBA" id="ARBA00023324"/>
    </source>
</evidence>
<dbReference type="PANTHER" id="PTHR31517">
    <property type="match status" value="1"/>
</dbReference>
<dbReference type="SUPFAM" id="SSF48113">
    <property type="entry name" value="Heme-dependent peroxidases"/>
    <property type="match status" value="1"/>
</dbReference>
<dbReference type="GO" id="GO:0020037">
    <property type="term" value="F:heme binding"/>
    <property type="evidence" value="ECO:0007669"/>
    <property type="project" value="UniProtKB-UniRule"/>
</dbReference>
<evidence type="ECO:0000256" key="7">
    <source>
        <dbReference type="ARBA" id="ARBA00022729"/>
    </source>
</evidence>
<dbReference type="AlphaFoldDB" id="E4MY75"/>
<keyword evidence="7 20" id="KW-0732">Signal</keyword>
<feature type="binding site" evidence="17">
    <location>
        <position position="81"/>
    </location>
    <ligand>
        <name>Ca(2+)</name>
        <dbReference type="ChEBI" id="CHEBI:29108"/>
        <label>1</label>
    </ligand>
</feature>
<dbReference type="GO" id="GO:0140825">
    <property type="term" value="F:lactoperoxidase activity"/>
    <property type="evidence" value="ECO:0007669"/>
    <property type="project" value="UniProtKB-EC"/>
</dbReference>
<feature type="disulfide bond" evidence="19">
    <location>
        <begin position="73"/>
        <end position="78"/>
    </location>
</feature>
<protein>
    <recommendedName>
        <fullName evidence="3 20">Peroxidase</fullName>
        <ecNumber evidence="3 20">1.11.1.7</ecNumber>
    </recommendedName>
</protein>
<dbReference type="GO" id="GO:0006979">
    <property type="term" value="P:response to oxidative stress"/>
    <property type="evidence" value="ECO:0007669"/>
    <property type="project" value="UniProtKB-UniRule"/>
</dbReference>
<dbReference type="EC" id="1.11.1.7" evidence="3 20"/>
<dbReference type="Gene3D" id="1.10.420.10">
    <property type="entry name" value="Peroxidase, domain 2"/>
    <property type="match status" value="1"/>
</dbReference>